<evidence type="ECO:0000313" key="5">
    <source>
        <dbReference type="Proteomes" id="UP000309061"/>
    </source>
</evidence>
<dbReference type="AlphaFoldDB" id="A0A6B8KG55"/>
<accession>A0A6B8KG55</accession>
<gene>
    <name evidence="4" type="ORF">H2LOC_009850</name>
</gene>
<name>A0A6B8KG55_9HYPH</name>
<keyword evidence="2" id="KW-0472">Membrane</keyword>
<dbReference type="InterPro" id="IPR028087">
    <property type="entry name" value="Tad_N"/>
</dbReference>
<keyword evidence="2" id="KW-1133">Transmembrane helix</keyword>
<evidence type="ECO:0000259" key="3">
    <source>
        <dbReference type="Pfam" id="PF13400"/>
    </source>
</evidence>
<feature type="region of interest" description="Disordered" evidence="1">
    <location>
        <begin position="417"/>
        <end position="438"/>
    </location>
</feature>
<evidence type="ECO:0000313" key="4">
    <source>
        <dbReference type="EMBL" id="QGM45981.1"/>
    </source>
</evidence>
<dbReference type="Proteomes" id="UP000309061">
    <property type="component" value="Chromosome"/>
</dbReference>
<dbReference type="OrthoDB" id="7418984at2"/>
<dbReference type="RefSeq" id="WP_136496245.1">
    <property type="nucleotide sequence ID" value="NZ_CP046052.1"/>
</dbReference>
<feature type="transmembrane region" description="Helical" evidence="2">
    <location>
        <begin position="28"/>
        <end position="46"/>
    </location>
</feature>
<proteinExistence type="predicted"/>
<organism evidence="4 5">
    <name type="scientific">Methylocystis heyeri</name>
    <dbReference type="NCBI Taxonomy" id="391905"/>
    <lineage>
        <taxon>Bacteria</taxon>
        <taxon>Pseudomonadati</taxon>
        <taxon>Pseudomonadota</taxon>
        <taxon>Alphaproteobacteria</taxon>
        <taxon>Hyphomicrobiales</taxon>
        <taxon>Methylocystaceae</taxon>
        <taxon>Methylocystis</taxon>
    </lineage>
</organism>
<keyword evidence="2" id="KW-0812">Transmembrane</keyword>
<feature type="domain" description="Putative Flp pilus-assembly TadG-like N-terminal" evidence="3">
    <location>
        <begin position="25"/>
        <end position="71"/>
    </location>
</feature>
<dbReference type="Pfam" id="PF13400">
    <property type="entry name" value="Tad"/>
    <property type="match status" value="1"/>
</dbReference>
<dbReference type="EMBL" id="CP046052">
    <property type="protein sequence ID" value="QGM45981.1"/>
    <property type="molecule type" value="Genomic_DNA"/>
</dbReference>
<sequence>MSMFFLRGVAAARAKLRAFGLESSGGVLVTFALAMIPVMLTLGVALDYGRAARARSALQEAADSAAIAAARLPSGTQTARQAAAQNVALSNLAIMGLRVTPTVTETESAGNYQVTITGAMPTTFMQLVRISSVPVSATSTATNNGPGITSTQTTTTPANVCILAVGATRPQAFLANSGATINAPTCEVDVASTATPAAILNSGASFTLSSMCIAGTNIINNGATFTNGASVLKLGCNSAQDPFAAQMPSVNVGPCTVSNQNYSGSVTLQPGVYCGGFNFNGSGTITLSPGLYIFKNVSWNLNSGWTMTGSGVTFYFADSSYLQFNGTAGVVLSAPTTGTYANILMFEAPGLATSAFTINGAATSADCLTGLIHLPSRDITFNSGANVNSASITMVTNTLIMDGVTWNLKPSAFNLPSASSTVTTTTSVSIPSPSHLIR</sequence>
<evidence type="ECO:0000256" key="2">
    <source>
        <dbReference type="SAM" id="Phobius"/>
    </source>
</evidence>
<protein>
    <recommendedName>
        <fullName evidence="3">Putative Flp pilus-assembly TadG-like N-terminal domain-containing protein</fullName>
    </recommendedName>
</protein>
<keyword evidence="5" id="KW-1185">Reference proteome</keyword>
<reference evidence="4 5" key="1">
    <citation type="submission" date="2019-11" db="EMBL/GenBank/DDBJ databases">
        <title>The genome sequence of Methylocystis heyeri.</title>
        <authorList>
            <person name="Oshkin I.Y."/>
            <person name="Miroshnikov K."/>
            <person name="Dedysh S.N."/>
        </authorList>
    </citation>
    <scope>NUCLEOTIDE SEQUENCE [LARGE SCALE GENOMIC DNA]</scope>
    <source>
        <strain evidence="4 5">H2</strain>
    </source>
</reference>
<dbReference type="KEGG" id="mhey:H2LOC_009850"/>
<evidence type="ECO:0000256" key="1">
    <source>
        <dbReference type="SAM" id="MobiDB-lite"/>
    </source>
</evidence>